<dbReference type="InterPro" id="IPR005123">
    <property type="entry name" value="Oxoglu/Fe-dep_dioxygenase_dom"/>
</dbReference>
<dbReference type="AlphaFoldDB" id="A0A9P9IAH2"/>
<dbReference type="OrthoDB" id="288590at2759"/>
<dbReference type="EMBL" id="JAGMWT010000020">
    <property type="protein sequence ID" value="KAH7112862.1"/>
    <property type="molecule type" value="Genomic_DNA"/>
</dbReference>
<protein>
    <recommendedName>
        <fullName evidence="3">Fe2OG dioxygenase domain-containing protein</fullName>
    </recommendedName>
</protein>
<dbReference type="InterPro" id="IPR027443">
    <property type="entry name" value="IPNS-like_sf"/>
</dbReference>
<keyword evidence="2" id="KW-0479">Metal-binding</keyword>
<organism evidence="4 5">
    <name type="scientific">Dendryphion nanum</name>
    <dbReference type="NCBI Taxonomy" id="256645"/>
    <lineage>
        <taxon>Eukaryota</taxon>
        <taxon>Fungi</taxon>
        <taxon>Dikarya</taxon>
        <taxon>Ascomycota</taxon>
        <taxon>Pezizomycotina</taxon>
        <taxon>Dothideomycetes</taxon>
        <taxon>Pleosporomycetidae</taxon>
        <taxon>Pleosporales</taxon>
        <taxon>Torulaceae</taxon>
        <taxon>Dendryphion</taxon>
    </lineage>
</organism>
<comment type="similarity">
    <text evidence="1 2">Belongs to the iron/ascorbate-dependent oxidoreductase family.</text>
</comment>
<dbReference type="InterPro" id="IPR044861">
    <property type="entry name" value="IPNS-like_FE2OG_OXY"/>
</dbReference>
<reference evidence="4" key="1">
    <citation type="journal article" date="2021" name="Nat. Commun.">
        <title>Genetic determinants of endophytism in the Arabidopsis root mycobiome.</title>
        <authorList>
            <person name="Mesny F."/>
            <person name="Miyauchi S."/>
            <person name="Thiergart T."/>
            <person name="Pickel B."/>
            <person name="Atanasova L."/>
            <person name="Karlsson M."/>
            <person name="Huettel B."/>
            <person name="Barry K.W."/>
            <person name="Haridas S."/>
            <person name="Chen C."/>
            <person name="Bauer D."/>
            <person name="Andreopoulos W."/>
            <person name="Pangilinan J."/>
            <person name="LaButti K."/>
            <person name="Riley R."/>
            <person name="Lipzen A."/>
            <person name="Clum A."/>
            <person name="Drula E."/>
            <person name="Henrissat B."/>
            <person name="Kohler A."/>
            <person name="Grigoriev I.V."/>
            <person name="Martin F.M."/>
            <person name="Hacquard S."/>
        </authorList>
    </citation>
    <scope>NUCLEOTIDE SEQUENCE</scope>
    <source>
        <strain evidence="4">MPI-CAGE-CH-0243</strain>
    </source>
</reference>
<keyword evidence="5" id="KW-1185">Reference proteome</keyword>
<dbReference type="InterPro" id="IPR050231">
    <property type="entry name" value="Iron_ascorbate_oxido_reductase"/>
</dbReference>
<dbReference type="GO" id="GO:0016491">
    <property type="term" value="F:oxidoreductase activity"/>
    <property type="evidence" value="ECO:0007669"/>
    <property type="project" value="UniProtKB-KW"/>
</dbReference>
<dbReference type="GO" id="GO:0046872">
    <property type="term" value="F:metal ion binding"/>
    <property type="evidence" value="ECO:0007669"/>
    <property type="project" value="UniProtKB-KW"/>
</dbReference>
<dbReference type="Proteomes" id="UP000700596">
    <property type="component" value="Unassembled WGS sequence"/>
</dbReference>
<dbReference type="Pfam" id="PF14226">
    <property type="entry name" value="DIOX_N"/>
    <property type="match status" value="1"/>
</dbReference>
<evidence type="ECO:0000259" key="3">
    <source>
        <dbReference type="PROSITE" id="PS51471"/>
    </source>
</evidence>
<keyword evidence="2" id="KW-0560">Oxidoreductase</keyword>
<dbReference type="PANTHER" id="PTHR47990">
    <property type="entry name" value="2-OXOGLUTARATE (2OG) AND FE(II)-DEPENDENT OXYGENASE SUPERFAMILY PROTEIN-RELATED"/>
    <property type="match status" value="1"/>
</dbReference>
<dbReference type="Gene3D" id="2.60.120.330">
    <property type="entry name" value="B-lactam Antibiotic, Isopenicillin N Synthase, Chain"/>
    <property type="match status" value="1"/>
</dbReference>
<accession>A0A9P9IAH2</accession>
<dbReference type="Pfam" id="PF03171">
    <property type="entry name" value="2OG-FeII_Oxy"/>
    <property type="match status" value="1"/>
</dbReference>
<gene>
    <name evidence="4" type="ORF">B0J11DRAFT_597629</name>
</gene>
<dbReference type="InterPro" id="IPR026992">
    <property type="entry name" value="DIOX_N"/>
</dbReference>
<keyword evidence="2" id="KW-0408">Iron</keyword>
<feature type="domain" description="Fe2OG dioxygenase" evidence="3">
    <location>
        <begin position="208"/>
        <end position="333"/>
    </location>
</feature>
<sequence>MPHSDHSSTPPPSFNNIPPFPETVLTAPLLRISLQKLLAHDVDEEEKCWKACCELGFFYLDLSLSSTESSEQSNGFPGESLFRHADSLFDVMKGFFDLSVDEKAKYDFADQGSYFGYKGYGAGIVDKEGTKDRNEFYNISKDDILGLSPRLPSPDILNTHRDLYANYIRDAHSICALLATLISTRLPLNPSARQSGGLPALHRLTTSSGDQIRFVKAPPQEQSTQGVALGEHTDFGSITILFNRLGGLQVRLPDSISAVPPASSTPCSPTETRLCENGWTYVRPLPNHCIVNLGDAMVKFSAGMLRSNVHRVVAPPGEQGVCTRYSLVYFCRPEDEVRLGRIVVGGEGEEGEEMATAKEWILRRALGRRKGGNGGWEGSKGTEEGA</sequence>
<evidence type="ECO:0000313" key="5">
    <source>
        <dbReference type="Proteomes" id="UP000700596"/>
    </source>
</evidence>
<evidence type="ECO:0000313" key="4">
    <source>
        <dbReference type="EMBL" id="KAH7112862.1"/>
    </source>
</evidence>
<proteinExistence type="inferred from homology"/>
<comment type="caution">
    <text evidence="4">The sequence shown here is derived from an EMBL/GenBank/DDBJ whole genome shotgun (WGS) entry which is preliminary data.</text>
</comment>
<evidence type="ECO:0000256" key="2">
    <source>
        <dbReference type="RuleBase" id="RU003682"/>
    </source>
</evidence>
<dbReference type="SUPFAM" id="SSF51197">
    <property type="entry name" value="Clavaminate synthase-like"/>
    <property type="match status" value="1"/>
</dbReference>
<dbReference type="GO" id="GO:0044283">
    <property type="term" value="P:small molecule biosynthetic process"/>
    <property type="evidence" value="ECO:0007669"/>
    <property type="project" value="UniProtKB-ARBA"/>
</dbReference>
<evidence type="ECO:0000256" key="1">
    <source>
        <dbReference type="ARBA" id="ARBA00008056"/>
    </source>
</evidence>
<name>A0A9P9IAH2_9PLEO</name>
<dbReference type="PROSITE" id="PS51471">
    <property type="entry name" value="FE2OG_OXY"/>
    <property type="match status" value="1"/>
</dbReference>